<evidence type="ECO:0000256" key="10">
    <source>
        <dbReference type="ARBA" id="ARBA00022729"/>
    </source>
</evidence>
<comment type="cofactor">
    <cofactor evidence="19 22">
        <name>Ca(2+)</name>
        <dbReference type="ChEBI" id="CHEBI:29108"/>
    </cofactor>
    <text evidence="19 22">Binds 2 calcium ions per subunit.</text>
</comment>
<feature type="binding site" evidence="19">
    <location>
        <position position="259"/>
    </location>
    <ligand>
        <name>Ca(2+)</name>
        <dbReference type="ChEBI" id="CHEBI:29108"/>
        <label>2</label>
    </ligand>
</feature>
<dbReference type="InterPro" id="IPR002016">
    <property type="entry name" value="Haem_peroxidase"/>
</dbReference>
<evidence type="ECO:0000256" key="19">
    <source>
        <dbReference type="PIRSR" id="PIRSR600823-3"/>
    </source>
</evidence>
<dbReference type="Gene3D" id="1.10.420.10">
    <property type="entry name" value="Peroxidase, domain 2"/>
    <property type="match status" value="1"/>
</dbReference>
<keyword evidence="11 19" id="KW-0106">Calcium</keyword>
<evidence type="ECO:0000256" key="16">
    <source>
        <dbReference type="ARBA" id="ARBA00023324"/>
    </source>
</evidence>
<dbReference type="GO" id="GO:0042744">
    <property type="term" value="P:hydrogen peroxide catabolic process"/>
    <property type="evidence" value="ECO:0007669"/>
    <property type="project" value="UniProtKB-KW"/>
</dbReference>
<feature type="binding site" evidence="19">
    <location>
        <position position="76"/>
    </location>
    <ligand>
        <name>Ca(2+)</name>
        <dbReference type="ChEBI" id="CHEBI:29108"/>
        <label>1</label>
    </ligand>
</feature>
<dbReference type="GO" id="GO:0005576">
    <property type="term" value="C:extracellular region"/>
    <property type="evidence" value="ECO:0007669"/>
    <property type="project" value="UniProtKB-SubCell"/>
</dbReference>
<evidence type="ECO:0000256" key="1">
    <source>
        <dbReference type="ARBA" id="ARBA00000189"/>
    </source>
</evidence>
<dbReference type="GO" id="GO:0140825">
    <property type="term" value="F:lactoperoxidase activity"/>
    <property type="evidence" value="ECO:0007669"/>
    <property type="project" value="UniProtKB-EC"/>
</dbReference>
<dbReference type="PRINTS" id="PR00458">
    <property type="entry name" value="PEROXIDASE"/>
</dbReference>
<proteinExistence type="inferred from homology"/>
<evidence type="ECO:0000256" key="11">
    <source>
        <dbReference type="ARBA" id="ARBA00022837"/>
    </source>
</evidence>
<evidence type="ECO:0000313" key="27">
    <source>
        <dbReference type="Proteomes" id="UP000583929"/>
    </source>
</evidence>
<keyword evidence="13 19" id="KW-0408">Iron</keyword>
<dbReference type="PROSITE" id="PS00435">
    <property type="entry name" value="PEROXIDASE_1"/>
    <property type="match status" value="1"/>
</dbReference>
<dbReference type="InterPro" id="IPR000823">
    <property type="entry name" value="Peroxidase_pln"/>
</dbReference>
<comment type="similarity">
    <text evidence="4">Belongs to the peroxidase family. Ascorbate peroxidase subfamily.</text>
</comment>
<keyword evidence="10 22" id="KW-0732">Signal</keyword>
<feature type="binding site" evidence="19">
    <location>
        <position position="93"/>
    </location>
    <ligand>
        <name>Ca(2+)</name>
        <dbReference type="ChEBI" id="CHEBI:29108"/>
        <label>1</label>
    </ligand>
</feature>
<keyword evidence="9 19" id="KW-0479">Metal-binding</keyword>
<evidence type="ECO:0000256" key="5">
    <source>
        <dbReference type="ARBA" id="ARBA00012313"/>
    </source>
</evidence>
<dbReference type="PROSITE" id="PS50873">
    <property type="entry name" value="PEROXIDASE_4"/>
    <property type="match status" value="1"/>
</dbReference>
<evidence type="ECO:0000256" key="7">
    <source>
        <dbReference type="ARBA" id="ARBA00022559"/>
    </source>
</evidence>
<comment type="function">
    <text evidence="2">Removal of H(2)O(2), oxidation of toxic reductants, biosynthesis and degradation of lignin, suberization, auxin catabolism, response to environmental stresses such as wounding, pathogen attack and oxidative stress. These functions might be dependent on each isozyme/isoform in each plant tissue.</text>
</comment>
<dbReference type="Proteomes" id="UP000525078">
    <property type="component" value="Unassembled WGS sequence"/>
</dbReference>
<evidence type="ECO:0000256" key="6">
    <source>
        <dbReference type="ARBA" id="ARBA00022525"/>
    </source>
</evidence>
<evidence type="ECO:0000256" key="8">
    <source>
        <dbReference type="ARBA" id="ARBA00022617"/>
    </source>
</evidence>
<dbReference type="InterPro" id="IPR019794">
    <property type="entry name" value="Peroxidases_AS"/>
</dbReference>
<evidence type="ECO:0000259" key="23">
    <source>
        <dbReference type="PROSITE" id="PS50873"/>
    </source>
</evidence>
<evidence type="ECO:0000256" key="20">
    <source>
        <dbReference type="PIRSR" id="PIRSR600823-4"/>
    </source>
</evidence>
<evidence type="ECO:0000256" key="3">
    <source>
        <dbReference type="ARBA" id="ARBA00004613"/>
    </source>
</evidence>
<organism evidence="24 26">
    <name type="scientific">Cannabis sativa</name>
    <name type="common">Hemp</name>
    <name type="synonym">Marijuana</name>
    <dbReference type="NCBI Taxonomy" id="3483"/>
    <lineage>
        <taxon>Eukaryota</taxon>
        <taxon>Viridiplantae</taxon>
        <taxon>Streptophyta</taxon>
        <taxon>Embryophyta</taxon>
        <taxon>Tracheophyta</taxon>
        <taxon>Spermatophyta</taxon>
        <taxon>Magnoliopsida</taxon>
        <taxon>eudicotyledons</taxon>
        <taxon>Gunneridae</taxon>
        <taxon>Pentapetalae</taxon>
        <taxon>rosids</taxon>
        <taxon>fabids</taxon>
        <taxon>Rosales</taxon>
        <taxon>Cannabaceae</taxon>
        <taxon>Cannabis</taxon>
    </lineage>
</organism>
<evidence type="ECO:0000256" key="9">
    <source>
        <dbReference type="ARBA" id="ARBA00022723"/>
    </source>
</evidence>
<keyword evidence="7 22" id="KW-0575">Peroxidase</keyword>
<keyword evidence="14 21" id="KW-1015">Disulfide bond</keyword>
<feature type="binding site" evidence="19">
    <location>
        <position position="71"/>
    </location>
    <ligand>
        <name>Ca(2+)</name>
        <dbReference type="ChEBI" id="CHEBI:29108"/>
        <label>1</label>
    </ligand>
</feature>
<dbReference type="FunFam" id="1.10.420.10:FF:000001">
    <property type="entry name" value="Peroxidase"/>
    <property type="match status" value="1"/>
</dbReference>
<dbReference type="InterPro" id="IPR019793">
    <property type="entry name" value="Peroxidases_heam-ligand_BS"/>
</dbReference>
<evidence type="ECO:0000313" key="24">
    <source>
        <dbReference type="EMBL" id="KAF4366169.1"/>
    </source>
</evidence>
<evidence type="ECO:0000256" key="17">
    <source>
        <dbReference type="PIRSR" id="PIRSR600823-1"/>
    </source>
</evidence>
<feature type="domain" description="Plant heme peroxidase family profile" evidence="23">
    <location>
        <begin position="29"/>
        <end position="336"/>
    </location>
</feature>
<evidence type="ECO:0000256" key="21">
    <source>
        <dbReference type="PIRSR" id="PIRSR600823-5"/>
    </source>
</evidence>
<feature type="chain" id="PRO_5034189127" description="Peroxidase" evidence="22">
    <location>
        <begin position="24"/>
        <end position="336"/>
    </location>
</feature>
<evidence type="ECO:0000256" key="12">
    <source>
        <dbReference type="ARBA" id="ARBA00023002"/>
    </source>
</evidence>
<comment type="caution">
    <text evidence="24">The sequence shown here is derived from an EMBL/GenBank/DDBJ whole genome shotgun (WGS) entry which is preliminary data.</text>
</comment>
<dbReference type="PANTHER" id="PTHR31517">
    <property type="match status" value="1"/>
</dbReference>
<feature type="active site" description="Proton acceptor" evidence="17">
    <location>
        <position position="70"/>
    </location>
</feature>
<dbReference type="InterPro" id="IPR010255">
    <property type="entry name" value="Haem_peroxidase_sf"/>
</dbReference>
<dbReference type="GO" id="GO:0020037">
    <property type="term" value="F:heme binding"/>
    <property type="evidence" value="ECO:0007669"/>
    <property type="project" value="UniProtKB-UniRule"/>
</dbReference>
<protein>
    <recommendedName>
        <fullName evidence="5 22">Peroxidase</fullName>
        <ecNumber evidence="5 22">1.11.1.7</ecNumber>
    </recommendedName>
</protein>
<keyword evidence="27" id="KW-1185">Reference proteome</keyword>
<feature type="binding site" evidence="19">
    <location>
        <position position="256"/>
    </location>
    <ligand>
        <name>Ca(2+)</name>
        <dbReference type="ChEBI" id="CHEBI:29108"/>
        <label>2</label>
    </ligand>
</feature>
<comment type="catalytic activity">
    <reaction evidence="1 22">
        <text>2 a phenolic donor + H2O2 = 2 a phenolic radical donor + 2 H2O</text>
        <dbReference type="Rhea" id="RHEA:56136"/>
        <dbReference type="ChEBI" id="CHEBI:15377"/>
        <dbReference type="ChEBI" id="CHEBI:16240"/>
        <dbReference type="ChEBI" id="CHEBI:139520"/>
        <dbReference type="ChEBI" id="CHEBI:139521"/>
        <dbReference type="EC" id="1.11.1.7"/>
    </reaction>
</comment>
<dbReference type="Pfam" id="PF00141">
    <property type="entry name" value="peroxidase"/>
    <property type="match status" value="1"/>
</dbReference>
<dbReference type="FunFam" id="1.10.520.10:FF:000006">
    <property type="entry name" value="Peroxidase"/>
    <property type="match status" value="1"/>
</dbReference>
<evidence type="ECO:0000313" key="25">
    <source>
        <dbReference type="EMBL" id="KAF4395560.1"/>
    </source>
</evidence>
<accession>A0A7J6F8I2</accession>
<feature type="site" description="Transition state stabilizer" evidence="20">
    <location>
        <position position="66"/>
    </location>
</feature>
<dbReference type="InterPro" id="IPR033905">
    <property type="entry name" value="Secretory_peroxidase"/>
</dbReference>
<dbReference type="PRINTS" id="PR00461">
    <property type="entry name" value="PLPEROXIDASE"/>
</dbReference>
<keyword evidence="15" id="KW-0325">Glycoprotein</keyword>
<dbReference type="PROSITE" id="PS00436">
    <property type="entry name" value="PEROXIDASE_2"/>
    <property type="match status" value="1"/>
</dbReference>
<feature type="disulfide bond" evidence="21">
    <location>
        <begin position="126"/>
        <end position="332"/>
    </location>
</feature>
<dbReference type="Gene3D" id="1.10.520.10">
    <property type="match status" value="1"/>
</dbReference>
<keyword evidence="8 22" id="KW-0349">Heme</keyword>
<feature type="signal peptide" evidence="22">
    <location>
        <begin position="1"/>
        <end position="23"/>
    </location>
</feature>
<keyword evidence="16 22" id="KW-0376">Hydrogen peroxide</keyword>
<feature type="binding site" evidence="19">
    <location>
        <position position="74"/>
    </location>
    <ligand>
        <name>Ca(2+)</name>
        <dbReference type="ChEBI" id="CHEBI:29108"/>
        <label>1</label>
    </ligand>
</feature>
<evidence type="ECO:0000256" key="14">
    <source>
        <dbReference type="ARBA" id="ARBA00023157"/>
    </source>
</evidence>
<dbReference type="EC" id="1.11.1.7" evidence="5 22"/>
<evidence type="ECO:0000256" key="22">
    <source>
        <dbReference type="RuleBase" id="RU362060"/>
    </source>
</evidence>
<feature type="disulfide bond" evidence="21">
    <location>
        <begin position="39"/>
        <end position="120"/>
    </location>
</feature>
<feature type="disulfide bond" evidence="21">
    <location>
        <begin position="72"/>
        <end position="77"/>
    </location>
</feature>
<dbReference type="CDD" id="cd00693">
    <property type="entry name" value="secretory_peroxidase"/>
    <property type="match status" value="1"/>
</dbReference>
<feature type="disulfide bond" evidence="21">
    <location>
        <begin position="205"/>
        <end position="237"/>
    </location>
</feature>
<reference evidence="26 27" key="1">
    <citation type="journal article" date="2020" name="bioRxiv">
        <title>Sequence and annotation of 42 cannabis genomes reveals extensive copy number variation in cannabinoid synthesis and pathogen resistance genes.</title>
        <authorList>
            <person name="Mckernan K.J."/>
            <person name="Helbert Y."/>
            <person name="Kane L.T."/>
            <person name="Ebling H."/>
            <person name="Zhang L."/>
            <person name="Liu B."/>
            <person name="Eaton Z."/>
            <person name="Mclaughlin S."/>
            <person name="Kingan S."/>
            <person name="Baybayan P."/>
            <person name="Concepcion G."/>
            <person name="Jordan M."/>
            <person name="Riva A."/>
            <person name="Barbazuk W."/>
            <person name="Harkins T."/>
        </authorList>
    </citation>
    <scope>NUCLEOTIDE SEQUENCE [LARGE SCALE GENOMIC DNA]</scope>
    <source>
        <strain evidence="26 27">cv. Jamaican Lion 4</strain>
        <strain evidence="25">Father</strain>
        <strain evidence="24">Mother</strain>
        <tissue evidence="24">Leaf</tissue>
    </source>
</reference>
<dbReference type="EMBL" id="JAATIQ010000040">
    <property type="protein sequence ID" value="KAF4395560.1"/>
    <property type="molecule type" value="Genomic_DNA"/>
</dbReference>
<sequence length="336" mass="37577">MKDIYAVVIFTLSLVILPKPIISDTNEEFMHVGFYKEKCTPAEFVVSHYVAQAFIRDHGVAAGLIRLFFHDCFVKGCDASILLDSTFSGEPVEKRSYFNGNTLRGFEVIDEIKTKLEELCPETVSCADILAFAAREAIFLSGLPYYAVLGGRRDSRTSRSADVNGNLPLPTMSVEDLIALFASKGLNVEDLVVLSGAHSIGQAHCTMFEYRLNETNPNDPSKPSMEPTYAAKLRKRCNEMKLSPKIGKRNAVVRFDPYTSDRLDNVYYVNLLKGRGLLQSDQALAIDPRTKQFVKHMAFDSIAWSHKFVESMTRLGHFNVLTGNQGQIRKSCRVAN</sequence>
<evidence type="ECO:0000256" key="2">
    <source>
        <dbReference type="ARBA" id="ARBA00002322"/>
    </source>
</evidence>
<dbReference type="AlphaFoldDB" id="A0A7J6F8I2"/>
<dbReference type="GO" id="GO:0046872">
    <property type="term" value="F:metal ion binding"/>
    <property type="evidence" value="ECO:0007669"/>
    <property type="project" value="UniProtKB-UniRule"/>
</dbReference>
<feature type="binding site" description="axial binding residue" evidence="19">
    <location>
        <position position="198"/>
    </location>
    <ligand>
        <name>heme b</name>
        <dbReference type="ChEBI" id="CHEBI:60344"/>
    </ligand>
    <ligandPart>
        <name>Fe</name>
        <dbReference type="ChEBI" id="CHEBI:18248"/>
    </ligandPart>
</feature>
<evidence type="ECO:0000256" key="4">
    <source>
        <dbReference type="ARBA" id="ARBA00006873"/>
    </source>
</evidence>
<dbReference type="SUPFAM" id="SSF48113">
    <property type="entry name" value="Heme-dependent peroxidases"/>
    <property type="match status" value="1"/>
</dbReference>
<evidence type="ECO:0000256" key="18">
    <source>
        <dbReference type="PIRSR" id="PIRSR600823-2"/>
    </source>
</evidence>
<name>A0A7J6F8I2_CANSA</name>
<evidence type="ECO:0000313" key="26">
    <source>
        <dbReference type="Proteomes" id="UP000525078"/>
    </source>
</evidence>
<gene>
    <name evidence="24" type="ORF">F8388_014887</name>
    <name evidence="25" type="ORF">G4B88_011024</name>
</gene>
<evidence type="ECO:0000256" key="15">
    <source>
        <dbReference type="ARBA" id="ARBA00023180"/>
    </source>
</evidence>
<feature type="binding site" evidence="19">
    <location>
        <position position="80"/>
    </location>
    <ligand>
        <name>Ca(2+)</name>
        <dbReference type="ChEBI" id="CHEBI:29108"/>
        <label>1</label>
    </ligand>
</feature>
<comment type="similarity">
    <text evidence="22">Belongs to the peroxidase family. Classical plant (class III) peroxidase subfamily.</text>
</comment>
<comment type="subcellular location">
    <subcellularLocation>
        <location evidence="3 22">Secreted</location>
    </subcellularLocation>
</comment>
<feature type="binding site" evidence="19">
    <location>
        <position position="78"/>
    </location>
    <ligand>
        <name>Ca(2+)</name>
        <dbReference type="ChEBI" id="CHEBI:29108"/>
        <label>1</label>
    </ligand>
</feature>
<keyword evidence="12 22" id="KW-0560">Oxidoreductase</keyword>
<dbReference type="GO" id="GO:0006979">
    <property type="term" value="P:response to oxidative stress"/>
    <property type="evidence" value="ECO:0007669"/>
    <property type="project" value="UniProtKB-UniRule"/>
</dbReference>
<dbReference type="Proteomes" id="UP000583929">
    <property type="component" value="Unassembled WGS sequence"/>
</dbReference>
<feature type="binding site" evidence="19">
    <location>
        <position position="264"/>
    </location>
    <ligand>
        <name>Ca(2+)</name>
        <dbReference type="ChEBI" id="CHEBI:29108"/>
        <label>2</label>
    </ligand>
</feature>
<dbReference type="EMBL" id="JAATIP010000153">
    <property type="protein sequence ID" value="KAF4366169.1"/>
    <property type="molecule type" value="Genomic_DNA"/>
</dbReference>
<comment type="cofactor">
    <cofactor evidence="19 22">
        <name>heme b</name>
        <dbReference type="ChEBI" id="CHEBI:60344"/>
    </cofactor>
    <text evidence="19 22">Binds 1 heme b (iron(II)-protoporphyrin IX) group per subunit.</text>
</comment>
<feature type="binding site" evidence="18">
    <location>
        <position position="168"/>
    </location>
    <ligand>
        <name>substrate</name>
    </ligand>
</feature>
<dbReference type="PANTHER" id="PTHR31517:SF84">
    <property type="entry name" value="PEROXIDASE"/>
    <property type="match status" value="1"/>
</dbReference>
<keyword evidence="6 22" id="KW-0964">Secreted</keyword>
<evidence type="ECO:0000256" key="13">
    <source>
        <dbReference type="ARBA" id="ARBA00023004"/>
    </source>
</evidence>